<gene>
    <name evidence="1" type="ORF">EI74_0452</name>
</gene>
<sequence length="168" mass="19094">MIKILFPKKTHKLKLFLGLSISSPLLVGLISCGVFTTSEQAKREGAKWAAEQNFSSMFSTFKSRILFSTEFDYVEEAHSADSAEVRIVVQFKNWSTYREKAIKAVEDFKQFLLESSENIHVTDKFAQALNDLLSHFDGQKEAPLDTRNFLDKNSSLITILNDQIVSYS</sequence>
<dbReference type="AlphaFoldDB" id="A0A4R6IEH0"/>
<comment type="caution">
    <text evidence="1">The sequence shown here is derived from an EMBL/GenBank/DDBJ whole genome shotgun (WGS) entry which is preliminary data.</text>
</comment>
<dbReference type="RefSeq" id="WP_094254617.1">
    <property type="nucleotide sequence ID" value="NZ_NNCE01000003.1"/>
</dbReference>
<dbReference type="EMBL" id="SNWN01000011">
    <property type="protein sequence ID" value="TDO20374.1"/>
    <property type="molecule type" value="Genomic_DNA"/>
</dbReference>
<dbReference type="Proteomes" id="UP000295518">
    <property type="component" value="Unassembled WGS sequence"/>
</dbReference>
<proteinExistence type="predicted"/>
<keyword evidence="2" id="KW-1185">Reference proteome</keyword>
<organism evidence="1 2">
    <name type="scientific">Mycoplasma testudineum</name>
    <dbReference type="NCBI Taxonomy" id="244584"/>
    <lineage>
        <taxon>Bacteria</taxon>
        <taxon>Bacillati</taxon>
        <taxon>Mycoplasmatota</taxon>
        <taxon>Mollicutes</taxon>
        <taxon>Mycoplasmataceae</taxon>
        <taxon>Mycoplasma</taxon>
    </lineage>
</organism>
<dbReference type="PROSITE" id="PS51257">
    <property type="entry name" value="PROKAR_LIPOPROTEIN"/>
    <property type="match status" value="1"/>
</dbReference>
<evidence type="ECO:0000313" key="1">
    <source>
        <dbReference type="EMBL" id="TDO20374.1"/>
    </source>
</evidence>
<evidence type="ECO:0000313" key="2">
    <source>
        <dbReference type="Proteomes" id="UP000295518"/>
    </source>
</evidence>
<protein>
    <recommendedName>
        <fullName evidence="3">Lipoprotein</fullName>
    </recommendedName>
</protein>
<name>A0A4R6IEH0_9MOLU</name>
<evidence type="ECO:0008006" key="3">
    <source>
        <dbReference type="Google" id="ProtNLM"/>
    </source>
</evidence>
<reference evidence="1 2" key="1">
    <citation type="submission" date="2019-03" db="EMBL/GenBank/DDBJ databases">
        <title>Genomic Encyclopedia of Archaeal and Bacterial Type Strains, Phase II (KMG-II): from individual species to whole genera.</title>
        <authorList>
            <person name="Goeker M."/>
        </authorList>
    </citation>
    <scope>NUCLEOTIDE SEQUENCE [LARGE SCALE GENOMIC DNA]</scope>
    <source>
        <strain evidence="1 2">ATCC 700618</strain>
    </source>
</reference>
<accession>A0A4R6IEH0</accession>